<dbReference type="InParanoid" id="A0A401GSI0"/>
<accession>A0A401GSI0</accession>
<dbReference type="GeneID" id="38782109"/>
<dbReference type="EMBL" id="BFAD01000007">
    <property type="protein sequence ID" value="GBE85192.1"/>
    <property type="molecule type" value="Genomic_DNA"/>
</dbReference>
<protein>
    <submittedName>
        <fullName evidence="2">Uncharacterized protein</fullName>
    </submittedName>
</protein>
<proteinExistence type="predicted"/>
<evidence type="ECO:0000313" key="3">
    <source>
        <dbReference type="Proteomes" id="UP000287166"/>
    </source>
</evidence>
<comment type="caution">
    <text evidence="2">The sequence shown here is derived from an EMBL/GenBank/DDBJ whole genome shotgun (WGS) entry which is preliminary data.</text>
</comment>
<dbReference type="Proteomes" id="UP000287166">
    <property type="component" value="Unassembled WGS sequence"/>
</dbReference>
<name>A0A401GSI0_9APHY</name>
<organism evidence="2 3">
    <name type="scientific">Sparassis crispa</name>
    <dbReference type="NCBI Taxonomy" id="139825"/>
    <lineage>
        <taxon>Eukaryota</taxon>
        <taxon>Fungi</taxon>
        <taxon>Dikarya</taxon>
        <taxon>Basidiomycota</taxon>
        <taxon>Agaricomycotina</taxon>
        <taxon>Agaricomycetes</taxon>
        <taxon>Polyporales</taxon>
        <taxon>Sparassidaceae</taxon>
        <taxon>Sparassis</taxon>
    </lineage>
</organism>
<sequence>MTYAFERAVTCAHFFSCPFLSSNDIHRQMPQAQQIQAFGPQYAGPVLRAPSPSSSIESADHQDETSLSDSELSPYDFAMKWDKKIRLNDPRPDEEAANKEPLLLPRPKTAAEEKLLHERVMINLREQVRLLEDESLFEQTVLRGSKVGLEQQPSTNDIDEIMHSLMSPSTSIGSAAIIQRAGSSGTALSIGNARTRSQDTAGGNGTDSSGTTVDKRPTKGKGKAR</sequence>
<dbReference type="STRING" id="139825.A0A401GSI0"/>
<feature type="region of interest" description="Disordered" evidence="1">
    <location>
        <begin position="43"/>
        <end position="70"/>
    </location>
</feature>
<dbReference type="RefSeq" id="XP_027616105.1">
    <property type="nucleotide sequence ID" value="XM_027760304.1"/>
</dbReference>
<gene>
    <name evidence="2" type="ORF">SCP_0703780</name>
</gene>
<reference evidence="2 3" key="1">
    <citation type="journal article" date="2018" name="Sci. Rep.">
        <title>Genome sequence of the cauliflower mushroom Sparassis crispa (Hanabiratake) and its association with beneficial usage.</title>
        <authorList>
            <person name="Kiyama R."/>
            <person name="Furutani Y."/>
            <person name="Kawaguchi K."/>
            <person name="Nakanishi T."/>
        </authorList>
    </citation>
    <scope>NUCLEOTIDE SEQUENCE [LARGE SCALE GENOMIC DNA]</scope>
</reference>
<evidence type="ECO:0000313" key="2">
    <source>
        <dbReference type="EMBL" id="GBE85192.1"/>
    </source>
</evidence>
<feature type="region of interest" description="Disordered" evidence="1">
    <location>
        <begin position="183"/>
        <end position="225"/>
    </location>
</feature>
<keyword evidence="3" id="KW-1185">Reference proteome</keyword>
<dbReference type="OrthoDB" id="3227715at2759"/>
<dbReference type="AlphaFoldDB" id="A0A401GSI0"/>
<feature type="compositionally biased region" description="Polar residues" evidence="1">
    <location>
        <begin position="183"/>
        <end position="212"/>
    </location>
</feature>
<evidence type="ECO:0000256" key="1">
    <source>
        <dbReference type="SAM" id="MobiDB-lite"/>
    </source>
</evidence>